<dbReference type="GO" id="GO:0005886">
    <property type="term" value="C:plasma membrane"/>
    <property type="evidence" value="ECO:0007669"/>
    <property type="project" value="UniProtKB-SubCell"/>
</dbReference>
<dbReference type="Pfam" id="PF00072">
    <property type="entry name" value="Response_reg"/>
    <property type="match status" value="1"/>
</dbReference>
<dbReference type="InterPro" id="IPR005467">
    <property type="entry name" value="His_kinase_dom"/>
</dbReference>
<reference evidence="13" key="1">
    <citation type="submission" date="2020-12" db="EMBL/GenBank/DDBJ databases">
        <title>Genomic characterization of non-nitrogen-fixing Frankia strains.</title>
        <authorList>
            <person name="Carlos-Shanley C."/>
            <person name="Guerra T."/>
            <person name="Hahn D."/>
        </authorList>
    </citation>
    <scope>NUCLEOTIDE SEQUENCE</scope>
    <source>
        <strain evidence="13">CN6</strain>
    </source>
</reference>
<feature type="region of interest" description="Disordered" evidence="8">
    <location>
        <begin position="656"/>
        <end position="718"/>
    </location>
</feature>
<dbReference type="Pfam" id="PF02518">
    <property type="entry name" value="HATPase_c"/>
    <property type="match status" value="1"/>
</dbReference>
<dbReference type="InterPro" id="IPR004358">
    <property type="entry name" value="Sig_transdc_His_kin-like_C"/>
</dbReference>
<dbReference type="InterPro" id="IPR000014">
    <property type="entry name" value="PAS"/>
</dbReference>
<dbReference type="EC" id="2.7.13.3" evidence="3"/>
<evidence type="ECO:0000313" key="14">
    <source>
        <dbReference type="Proteomes" id="UP000604475"/>
    </source>
</evidence>
<dbReference type="PROSITE" id="PS50110">
    <property type="entry name" value="RESPONSE_REGULATORY"/>
    <property type="match status" value="1"/>
</dbReference>
<evidence type="ECO:0000259" key="10">
    <source>
        <dbReference type="PROSITE" id="PS50109"/>
    </source>
</evidence>
<feature type="domain" description="Response regulatory" evidence="11">
    <location>
        <begin position="537"/>
        <end position="652"/>
    </location>
</feature>
<feature type="transmembrane region" description="Helical" evidence="9">
    <location>
        <begin position="6"/>
        <end position="25"/>
    </location>
</feature>
<dbReference type="SMART" id="SM00387">
    <property type="entry name" value="HATPase_c"/>
    <property type="match status" value="1"/>
</dbReference>
<dbReference type="InterPro" id="IPR003661">
    <property type="entry name" value="HisK_dim/P_dom"/>
</dbReference>
<keyword evidence="14" id="KW-1185">Reference proteome</keyword>
<keyword evidence="9" id="KW-1133">Transmembrane helix</keyword>
<dbReference type="PROSITE" id="PS50112">
    <property type="entry name" value="PAS"/>
    <property type="match status" value="1"/>
</dbReference>
<proteinExistence type="predicted"/>
<dbReference type="InterPro" id="IPR036097">
    <property type="entry name" value="HisK_dim/P_sf"/>
</dbReference>
<keyword evidence="9" id="KW-0472">Membrane</keyword>
<dbReference type="NCBIfam" id="TIGR00229">
    <property type="entry name" value="sensory_box"/>
    <property type="match status" value="1"/>
</dbReference>
<evidence type="ECO:0000259" key="11">
    <source>
        <dbReference type="PROSITE" id="PS50110"/>
    </source>
</evidence>
<keyword evidence="5" id="KW-0808">Transferase</keyword>
<dbReference type="InterPro" id="IPR036890">
    <property type="entry name" value="HATPase_C_sf"/>
</dbReference>
<dbReference type="SMART" id="SM00091">
    <property type="entry name" value="PAS"/>
    <property type="match status" value="1"/>
</dbReference>
<evidence type="ECO:0000256" key="7">
    <source>
        <dbReference type="PROSITE-ProRule" id="PRU00169"/>
    </source>
</evidence>
<dbReference type="InterPro" id="IPR001789">
    <property type="entry name" value="Sig_transdc_resp-reg_receiver"/>
</dbReference>
<dbReference type="AlphaFoldDB" id="A0A937RBI6"/>
<dbReference type="PANTHER" id="PTHR43065">
    <property type="entry name" value="SENSOR HISTIDINE KINASE"/>
    <property type="match status" value="1"/>
</dbReference>
<dbReference type="PRINTS" id="PR00344">
    <property type="entry name" value="BCTRLSENSOR"/>
</dbReference>
<evidence type="ECO:0000256" key="1">
    <source>
        <dbReference type="ARBA" id="ARBA00000085"/>
    </source>
</evidence>
<evidence type="ECO:0000256" key="6">
    <source>
        <dbReference type="ARBA" id="ARBA00023012"/>
    </source>
</evidence>
<dbReference type="RefSeq" id="WP_203003501.1">
    <property type="nucleotide sequence ID" value="NZ_JADWYU010000160.1"/>
</dbReference>
<feature type="compositionally biased region" description="Polar residues" evidence="8">
    <location>
        <begin position="706"/>
        <end position="718"/>
    </location>
</feature>
<dbReference type="Proteomes" id="UP000604475">
    <property type="component" value="Unassembled WGS sequence"/>
</dbReference>
<name>A0A937RBI6_9ACTN</name>
<feature type="transmembrane region" description="Helical" evidence="9">
    <location>
        <begin position="79"/>
        <end position="98"/>
    </location>
</feature>
<protein>
    <recommendedName>
        <fullName evidence="3">histidine kinase</fullName>
        <ecNumber evidence="3">2.7.13.3</ecNumber>
    </recommendedName>
</protein>
<evidence type="ECO:0000256" key="9">
    <source>
        <dbReference type="SAM" id="Phobius"/>
    </source>
</evidence>
<evidence type="ECO:0000259" key="12">
    <source>
        <dbReference type="PROSITE" id="PS50112"/>
    </source>
</evidence>
<dbReference type="InterPro" id="IPR011006">
    <property type="entry name" value="CheY-like_superfamily"/>
</dbReference>
<dbReference type="Gene3D" id="3.30.565.10">
    <property type="entry name" value="Histidine kinase-like ATPase, C-terminal domain"/>
    <property type="match status" value="1"/>
</dbReference>
<evidence type="ECO:0000256" key="3">
    <source>
        <dbReference type="ARBA" id="ARBA00012438"/>
    </source>
</evidence>
<dbReference type="GO" id="GO:0000155">
    <property type="term" value="F:phosphorelay sensor kinase activity"/>
    <property type="evidence" value="ECO:0007669"/>
    <property type="project" value="InterPro"/>
</dbReference>
<feature type="domain" description="Histidine kinase" evidence="10">
    <location>
        <begin position="298"/>
        <end position="516"/>
    </location>
</feature>
<dbReference type="Gene3D" id="3.40.50.2300">
    <property type="match status" value="1"/>
</dbReference>
<evidence type="ECO:0000256" key="4">
    <source>
        <dbReference type="ARBA" id="ARBA00022553"/>
    </source>
</evidence>
<organism evidence="13 14">
    <name type="scientific">Frankia nepalensis</name>
    <dbReference type="NCBI Taxonomy" id="1836974"/>
    <lineage>
        <taxon>Bacteria</taxon>
        <taxon>Bacillati</taxon>
        <taxon>Actinomycetota</taxon>
        <taxon>Actinomycetes</taxon>
        <taxon>Frankiales</taxon>
        <taxon>Frankiaceae</taxon>
        <taxon>Frankia</taxon>
    </lineage>
</organism>
<dbReference type="SUPFAM" id="SSF52172">
    <property type="entry name" value="CheY-like"/>
    <property type="match status" value="1"/>
</dbReference>
<evidence type="ECO:0000313" key="13">
    <source>
        <dbReference type="EMBL" id="MBL7629031.1"/>
    </source>
</evidence>
<dbReference type="PANTHER" id="PTHR43065:SF42">
    <property type="entry name" value="TWO-COMPONENT SENSOR PPRA"/>
    <property type="match status" value="1"/>
</dbReference>
<comment type="subcellular location">
    <subcellularLocation>
        <location evidence="2">Cell membrane</location>
    </subcellularLocation>
</comment>
<keyword evidence="4 7" id="KW-0597">Phosphoprotein</keyword>
<evidence type="ECO:0000256" key="8">
    <source>
        <dbReference type="SAM" id="MobiDB-lite"/>
    </source>
</evidence>
<dbReference type="Gene3D" id="3.30.450.20">
    <property type="entry name" value="PAS domain"/>
    <property type="match status" value="1"/>
</dbReference>
<comment type="catalytic activity">
    <reaction evidence="1">
        <text>ATP + protein L-histidine = ADP + protein N-phospho-L-histidine.</text>
        <dbReference type="EC" id="2.7.13.3"/>
    </reaction>
</comment>
<dbReference type="InterPro" id="IPR013656">
    <property type="entry name" value="PAS_4"/>
</dbReference>
<dbReference type="Pfam" id="PF00512">
    <property type="entry name" value="HisKA"/>
    <property type="match status" value="1"/>
</dbReference>
<feature type="domain" description="PAS" evidence="12">
    <location>
        <begin position="128"/>
        <end position="198"/>
    </location>
</feature>
<comment type="caution">
    <text evidence="13">The sequence shown here is derived from an EMBL/GenBank/DDBJ whole genome shotgun (WGS) entry which is preliminary data.</text>
</comment>
<dbReference type="SMART" id="SM00448">
    <property type="entry name" value="REC"/>
    <property type="match status" value="1"/>
</dbReference>
<keyword evidence="5" id="KW-0418">Kinase</keyword>
<dbReference type="SUPFAM" id="SSF55874">
    <property type="entry name" value="ATPase domain of HSP90 chaperone/DNA topoisomerase II/histidine kinase"/>
    <property type="match status" value="1"/>
</dbReference>
<feature type="modified residue" description="4-aspartylphosphate" evidence="7">
    <location>
        <position position="587"/>
    </location>
</feature>
<feature type="region of interest" description="Disordered" evidence="8">
    <location>
        <begin position="232"/>
        <end position="264"/>
    </location>
</feature>
<accession>A0A937RBI6</accession>
<dbReference type="CDD" id="cd00130">
    <property type="entry name" value="PAS"/>
    <property type="match status" value="1"/>
</dbReference>
<dbReference type="Pfam" id="PF08448">
    <property type="entry name" value="PAS_4"/>
    <property type="match status" value="1"/>
</dbReference>
<dbReference type="SMART" id="SM00388">
    <property type="entry name" value="HisKA"/>
    <property type="match status" value="1"/>
</dbReference>
<feature type="transmembrane region" description="Helical" evidence="9">
    <location>
        <begin position="45"/>
        <end position="67"/>
    </location>
</feature>
<dbReference type="EMBL" id="JAEACQ010000204">
    <property type="protein sequence ID" value="MBL7629031.1"/>
    <property type="molecule type" value="Genomic_DNA"/>
</dbReference>
<dbReference type="SUPFAM" id="SSF47384">
    <property type="entry name" value="Homodimeric domain of signal transducing histidine kinase"/>
    <property type="match status" value="1"/>
</dbReference>
<sequence length="718" mass="76831">MTNEIAASANTVILLTYLAISLAIARGLRESRQWRNNKLGTATSAIFLTCAIGHGLHALASFVGGWAHRHDGTMSNLAVATMLWDVLTAIVGIWYWSLRGRFPALVRGAAVFEDLRLRQAADRRLRMSEQRYRGIVETTSEGVVLIATDGTVEYSNAQFAALVGRTPREIRGIAFAELVQERDRERVLGALAAVRGRGTQRIEVELARSSPQPGLAGSHIVHAQIALTARADGDPLPESAGSPGAHRAAHARGERPRATEPAPGGAMAMVADVTERRNVEAQLRQAQRLDAIGQLAGGVAHDFNNLLTVIDGYAAILLTDLDGPARQDVTAIRDATARASALTRQLLAFSRTQAIKPQAVDVNDLVVGIEEMLRRLIREDIQIVVRADAERAVVWADRGQLEQVLINLAVNSRDAMPDGGQLTISTARTTLGPATGGTPEYREHVLLTVSDTGCGIPEHVRGMIFEPFFTTKEPGQGTGLGLSTVYGIVRQAGGQVLVDSTPGFGTDVRVYLPATSSRPGPADEGRDTGQLAGGRGTILLVEDDCEVRRLTERILLTAGYDVLTAHDGRRALDLAAGAGTLDLLITDVVMPRMNGSQLADRLRATRPGLPVLYLSAYNRGMINPTLGAFPGIDYLEKPYSPTLLTEKVSELLATARASRRDRETPRPRTLPFPNGEVPRGARHPNGGGGGPEAVRPQGSVAPGVITGTTVKADTSPFH</sequence>
<evidence type="ECO:0000256" key="2">
    <source>
        <dbReference type="ARBA" id="ARBA00004236"/>
    </source>
</evidence>
<dbReference type="SUPFAM" id="SSF55785">
    <property type="entry name" value="PYP-like sensor domain (PAS domain)"/>
    <property type="match status" value="1"/>
</dbReference>
<dbReference type="InterPro" id="IPR003594">
    <property type="entry name" value="HATPase_dom"/>
</dbReference>
<dbReference type="CDD" id="cd00082">
    <property type="entry name" value="HisKA"/>
    <property type="match status" value="1"/>
</dbReference>
<evidence type="ECO:0000256" key="5">
    <source>
        <dbReference type="ARBA" id="ARBA00022777"/>
    </source>
</evidence>
<keyword evidence="9" id="KW-0812">Transmembrane</keyword>
<keyword evidence="6" id="KW-0902">Two-component regulatory system</keyword>
<dbReference type="PROSITE" id="PS50109">
    <property type="entry name" value="HIS_KIN"/>
    <property type="match status" value="1"/>
</dbReference>
<gene>
    <name evidence="13" type="ORF">I7412_18085</name>
</gene>
<dbReference type="Gene3D" id="1.10.287.130">
    <property type="match status" value="1"/>
</dbReference>
<dbReference type="InterPro" id="IPR035965">
    <property type="entry name" value="PAS-like_dom_sf"/>
</dbReference>